<evidence type="ECO:0000256" key="1">
    <source>
        <dbReference type="ARBA" id="ARBA00004141"/>
    </source>
</evidence>
<keyword evidence="3" id="KW-0813">Transport</keyword>
<keyword evidence="6" id="KW-0406">Ion transport</keyword>
<feature type="coiled-coil region" evidence="8">
    <location>
        <begin position="45"/>
        <end position="72"/>
    </location>
</feature>
<evidence type="ECO:0000256" key="5">
    <source>
        <dbReference type="ARBA" id="ARBA00022989"/>
    </source>
</evidence>
<comment type="caution">
    <text evidence="10">The sequence shown here is derived from an EMBL/GenBank/DDBJ whole genome shotgun (WGS) entry which is preliminary data.</text>
</comment>
<organism evidence="10 11">
    <name type="scientific">Candidatus Caccousia avicola</name>
    <dbReference type="NCBI Taxonomy" id="2840721"/>
    <lineage>
        <taxon>Bacteria</taxon>
        <taxon>Bacillati</taxon>
        <taxon>Bacillota</taxon>
        <taxon>Clostridia</taxon>
        <taxon>Eubacteriales</taxon>
        <taxon>Oscillospiraceae</taxon>
        <taxon>Oscillospiraceae incertae sedis</taxon>
        <taxon>Candidatus Caccousia</taxon>
    </lineage>
</organism>
<evidence type="ECO:0000256" key="3">
    <source>
        <dbReference type="ARBA" id="ARBA00022448"/>
    </source>
</evidence>
<feature type="transmembrane region" description="Helical" evidence="9">
    <location>
        <begin position="398"/>
        <end position="419"/>
    </location>
</feature>
<evidence type="ECO:0000256" key="4">
    <source>
        <dbReference type="ARBA" id="ARBA00022692"/>
    </source>
</evidence>
<reference evidence="10" key="2">
    <citation type="journal article" date="2021" name="PeerJ">
        <title>Extensive microbial diversity within the chicken gut microbiome revealed by metagenomics and culture.</title>
        <authorList>
            <person name="Gilroy R."/>
            <person name="Ravi A."/>
            <person name="Getino M."/>
            <person name="Pursley I."/>
            <person name="Horton D.L."/>
            <person name="Alikhan N.F."/>
            <person name="Baker D."/>
            <person name="Gharbi K."/>
            <person name="Hall N."/>
            <person name="Watson M."/>
            <person name="Adriaenssens E.M."/>
            <person name="Foster-Nyarko E."/>
            <person name="Jarju S."/>
            <person name="Secka A."/>
            <person name="Antonio M."/>
            <person name="Oren A."/>
            <person name="Chaudhuri R.R."/>
            <person name="La Ragione R."/>
            <person name="Hildebrand F."/>
            <person name="Pallen M.J."/>
        </authorList>
    </citation>
    <scope>NUCLEOTIDE SEQUENCE</scope>
    <source>
        <strain evidence="10">ChiSxjej1B13-7958</strain>
    </source>
</reference>
<evidence type="ECO:0000313" key="11">
    <source>
        <dbReference type="Proteomes" id="UP000824242"/>
    </source>
</evidence>
<dbReference type="Gene3D" id="3.30.70.2170">
    <property type="match status" value="1"/>
</dbReference>
<dbReference type="AlphaFoldDB" id="A0A9D1AKV7"/>
<evidence type="ECO:0000256" key="6">
    <source>
        <dbReference type="ARBA" id="ARBA00023065"/>
    </source>
</evidence>
<comment type="similarity">
    <text evidence="2">Belongs to the V-ATPase 116 kDa subunit family.</text>
</comment>
<accession>A0A9D1AKV7</accession>
<proteinExistence type="inferred from homology"/>
<keyword evidence="7 9" id="KW-0472">Membrane</keyword>
<dbReference type="GO" id="GO:0051117">
    <property type="term" value="F:ATPase binding"/>
    <property type="evidence" value="ECO:0007669"/>
    <property type="project" value="TreeGrafter"/>
</dbReference>
<evidence type="ECO:0000256" key="9">
    <source>
        <dbReference type="SAM" id="Phobius"/>
    </source>
</evidence>
<dbReference type="GO" id="GO:0016471">
    <property type="term" value="C:vacuolar proton-transporting V-type ATPase complex"/>
    <property type="evidence" value="ECO:0007669"/>
    <property type="project" value="TreeGrafter"/>
</dbReference>
<reference evidence="10" key="1">
    <citation type="submission" date="2020-10" db="EMBL/GenBank/DDBJ databases">
        <authorList>
            <person name="Gilroy R."/>
        </authorList>
    </citation>
    <scope>NUCLEOTIDE SEQUENCE</scope>
    <source>
        <strain evidence="10">ChiSxjej1B13-7958</strain>
    </source>
</reference>
<dbReference type="GO" id="GO:0033179">
    <property type="term" value="C:proton-transporting V-type ATPase, V0 domain"/>
    <property type="evidence" value="ECO:0007669"/>
    <property type="project" value="InterPro"/>
</dbReference>
<dbReference type="GO" id="GO:0046961">
    <property type="term" value="F:proton-transporting ATPase activity, rotational mechanism"/>
    <property type="evidence" value="ECO:0007669"/>
    <property type="project" value="InterPro"/>
</dbReference>
<feature type="transmembrane region" description="Helical" evidence="9">
    <location>
        <begin position="358"/>
        <end position="386"/>
    </location>
</feature>
<feature type="transmembrane region" description="Helical" evidence="9">
    <location>
        <begin position="517"/>
        <end position="540"/>
    </location>
</feature>
<keyword evidence="8" id="KW-0175">Coiled coil</keyword>
<dbReference type="Proteomes" id="UP000824242">
    <property type="component" value="Unassembled WGS sequence"/>
</dbReference>
<dbReference type="Pfam" id="PF01496">
    <property type="entry name" value="V_ATPase_I"/>
    <property type="match status" value="2"/>
</dbReference>
<comment type="subcellular location">
    <subcellularLocation>
        <location evidence="1">Membrane</location>
        <topology evidence="1">Multi-pass membrane protein</topology>
    </subcellularLocation>
</comment>
<dbReference type="InterPro" id="IPR002490">
    <property type="entry name" value="V-ATPase_116kDa_su"/>
</dbReference>
<dbReference type="PANTHER" id="PTHR11629">
    <property type="entry name" value="VACUOLAR PROTON ATPASES"/>
    <property type="match status" value="1"/>
</dbReference>
<evidence type="ECO:0000256" key="8">
    <source>
        <dbReference type="SAM" id="Coils"/>
    </source>
</evidence>
<dbReference type="Gene3D" id="3.30.70.2750">
    <property type="match status" value="1"/>
</dbReference>
<feature type="transmembrane region" description="Helical" evidence="9">
    <location>
        <begin position="561"/>
        <end position="585"/>
    </location>
</feature>
<evidence type="ECO:0000256" key="2">
    <source>
        <dbReference type="ARBA" id="ARBA00009904"/>
    </source>
</evidence>
<keyword evidence="5 9" id="KW-1133">Transmembrane helix</keyword>
<feature type="transmembrane region" description="Helical" evidence="9">
    <location>
        <begin position="452"/>
        <end position="476"/>
    </location>
</feature>
<protein>
    <submittedName>
        <fullName evidence="10">V-type ATP synthase subunit I</fullName>
    </submittedName>
</protein>
<feature type="coiled-coil region" evidence="8">
    <location>
        <begin position="228"/>
        <end position="255"/>
    </location>
</feature>
<feature type="transmembrane region" description="Helical" evidence="9">
    <location>
        <begin position="591"/>
        <end position="611"/>
    </location>
</feature>
<dbReference type="EMBL" id="DVGZ01000013">
    <property type="protein sequence ID" value="HIR46239.1"/>
    <property type="molecule type" value="Genomic_DNA"/>
</dbReference>
<sequence length="664" mass="73517">MAIVQMQRIRVCGLRRQRKHILELLQRRGVVEIDEPGEDQAGFERADVSSQRASLEKELRQTQEALQILQDAVPEKKPPLSMLAGRSPLTEKELEDFREQSAKTMALVRQVTSAAREREEIRASLLRLETEEEALAPWSSLDVPLRLRGTKTTAVFAGTLPGEWTAAALEGRAEPIPLSVEIVSVLQDQTCLFAVCLKRDREAAEQFLRSLGFAAPAAAGKTPPSERREAIGRERRELAQREEELQKELGKLAGQRRDIQLLADSLTMRIEKYHMIDRLLQTKHTFLFAGYVPAANGPALEKELEACGAAAELSAPGPDDDVPVLLKNNKFTEPVEGVLESYSMPGKGEIDPTPVMAIFYYVLFGMMLSDAAYGLIMVIACGFCLLRFKNMEPGMRKSLRMFFFCGISTAFWGFMYGSFFGDVVAVFSKTFLGHETVLAPLWFAPVDDPMRMLLFSMLMGIIQIFAGLALCAYQLLRQKRVKDAIYDVAFWYLLVGGLIFALLSSDMFSQIAKMDKLPAIFGTVGGVCAAVGAVGILLTGGRESKNPVKRLLKGAYALYNVTGYLGDILSYSRLLALGLATGVIAEVINSMAVMAGGGVIGFIAFVIIFVFGHTVNIGINLLGAYVHTNRLQFVEFFGKFYSGDGRKFTPFADHTKYFKIREEK</sequence>
<dbReference type="PANTHER" id="PTHR11629:SF63">
    <property type="entry name" value="V-TYPE PROTON ATPASE SUBUNIT A"/>
    <property type="match status" value="1"/>
</dbReference>
<feature type="transmembrane region" description="Helical" evidence="9">
    <location>
        <begin position="488"/>
        <end position="505"/>
    </location>
</feature>
<gene>
    <name evidence="10" type="ORF">IAB89_01070</name>
</gene>
<keyword evidence="4 9" id="KW-0812">Transmembrane</keyword>
<dbReference type="Gene3D" id="1.20.1460.20">
    <property type="match status" value="1"/>
</dbReference>
<name>A0A9D1AKV7_9FIRM</name>
<evidence type="ECO:0000256" key="7">
    <source>
        <dbReference type="ARBA" id="ARBA00023136"/>
    </source>
</evidence>
<dbReference type="GO" id="GO:0007035">
    <property type="term" value="P:vacuolar acidification"/>
    <property type="evidence" value="ECO:0007669"/>
    <property type="project" value="TreeGrafter"/>
</dbReference>
<evidence type="ECO:0000313" key="10">
    <source>
        <dbReference type="EMBL" id="HIR46239.1"/>
    </source>
</evidence>